<reference evidence="2" key="1">
    <citation type="submission" date="2019-05" db="EMBL/GenBank/DDBJ databases">
        <authorList>
            <person name="Lianzixin W."/>
        </authorList>
    </citation>
    <scope>NUCLEOTIDE SEQUENCE</scope>
    <source>
        <strain evidence="2">EC11</strain>
    </source>
</reference>
<dbReference type="PANTHER" id="PTHR32060">
    <property type="entry name" value="TAIL-SPECIFIC PROTEASE"/>
    <property type="match status" value="1"/>
</dbReference>
<dbReference type="Proteomes" id="UP000817854">
    <property type="component" value="Unassembled WGS sequence"/>
</dbReference>
<dbReference type="Pfam" id="PF03572">
    <property type="entry name" value="Peptidase_S41"/>
    <property type="match status" value="1"/>
</dbReference>
<protein>
    <submittedName>
        <fullName evidence="2">Peptidase</fullName>
    </submittedName>
</protein>
<dbReference type="EMBL" id="VEVQ02000005">
    <property type="protein sequence ID" value="NHN25999.1"/>
    <property type="molecule type" value="Genomic_DNA"/>
</dbReference>
<proteinExistence type="predicted"/>
<evidence type="ECO:0000313" key="3">
    <source>
        <dbReference type="Proteomes" id="UP000817854"/>
    </source>
</evidence>
<dbReference type="SUPFAM" id="SSF52096">
    <property type="entry name" value="ClpP/crotonase"/>
    <property type="match status" value="1"/>
</dbReference>
<keyword evidence="3" id="KW-1185">Reference proteome</keyword>
<dbReference type="Gene3D" id="3.90.226.10">
    <property type="entry name" value="2-enoyl-CoA Hydratase, Chain A, domain 1"/>
    <property type="match status" value="1"/>
</dbReference>
<comment type="caution">
    <text evidence="2">The sequence shown here is derived from an EMBL/GenBank/DDBJ whole genome shotgun (WGS) entry which is preliminary data.</text>
</comment>
<name>A0ABX0IT48_9FLAO</name>
<feature type="domain" description="Tail specific protease" evidence="1">
    <location>
        <begin position="252"/>
        <end position="478"/>
    </location>
</feature>
<organism evidence="2 3">
    <name type="scientific">Flavobacterium jejuense</name>
    <dbReference type="NCBI Taxonomy" id="1544455"/>
    <lineage>
        <taxon>Bacteria</taxon>
        <taxon>Pseudomonadati</taxon>
        <taxon>Bacteroidota</taxon>
        <taxon>Flavobacteriia</taxon>
        <taxon>Flavobacteriales</taxon>
        <taxon>Flavobacteriaceae</taxon>
        <taxon>Flavobacterium</taxon>
    </lineage>
</organism>
<evidence type="ECO:0000259" key="1">
    <source>
        <dbReference type="Pfam" id="PF03572"/>
    </source>
</evidence>
<gene>
    <name evidence="2" type="ORF">FIA58_009965</name>
</gene>
<dbReference type="InterPro" id="IPR029045">
    <property type="entry name" value="ClpP/crotonase-like_dom_sf"/>
</dbReference>
<accession>A0ABX0IT48</accession>
<dbReference type="InterPro" id="IPR005151">
    <property type="entry name" value="Tail-specific_protease"/>
</dbReference>
<reference evidence="2" key="2">
    <citation type="submission" date="2020-02" db="EMBL/GenBank/DDBJ databases">
        <title>Flavobacterium profundi sp. nov., isolated from a deep-sea seamount.</title>
        <authorList>
            <person name="Zhang D.-C."/>
        </authorList>
    </citation>
    <scope>NUCLEOTIDE SEQUENCE</scope>
    <source>
        <strain evidence="2">EC11</strain>
    </source>
</reference>
<evidence type="ECO:0000313" key="2">
    <source>
        <dbReference type="EMBL" id="NHN25999.1"/>
    </source>
</evidence>
<dbReference type="PANTHER" id="PTHR32060:SF30">
    <property type="entry name" value="CARBOXY-TERMINAL PROCESSING PROTEASE CTPA"/>
    <property type="match status" value="1"/>
</dbReference>
<sequence>MNKVTYLFLFFLIPVNLVFSQSINDPFSQKKMTKDFEIFKNIRLEANSGLYKYRTKAQIDSIYNWAEIAIKKSTTYRDFFNIICQLTDFEGSLHNDTYLPKKISQSLRNEESGYFPYPIKWIANKWIINYDKGEIPLGSEILSINDEKIETIVKNIYKYYTTDGVNTTGKRIGITKNFSKYFRLHYGSCKQFTITYKTKETNEIKKTTLTSISNSAYSKNVAHRYSQPFDQVNYKHWQENEIYNYKSIDTETGILTINSFSIGNENDPKHLKYVSFLDSVFTSINAKNIKNVIVDIRYNGGGTDPNDIVTYSYLTNRNFSENKQAWISFHKIPYLKYIDSNIPAFLRPLGVGKYNREFQKDFPKKEKEHFYQDSTSNDHKVWVPNKNAFNGSVYLLISPRVASAGSLFAAMVAGNQNTIVIGEETMGSYYGHNGHTKLEYVLPNSKLGISFSVVNLEQDVPKKENQVYNRGIIPDYKVSQTYEDYLKQKDTQMDFVLDLIKKNRAQ</sequence>